<proteinExistence type="predicted"/>
<evidence type="ECO:0000313" key="1">
    <source>
        <dbReference type="EMBL" id="TFK76495.1"/>
    </source>
</evidence>
<protein>
    <submittedName>
        <fullName evidence="1">Uncharacterized protein</fullName>
    </submittedName>
</protein>
<dbReference type="Proteomes" id="UP000308600">
    <property type="component" value="Unassembled WGS sequence"/>
</dbReference>
<accession>A0ACD3BE78</accession>
<reference evidence="1 2" key="1">
    <citation type="journal article" date="2019" name="Nat. Ecol. Evol.">
        <title>Megaphylogeny resolves global patterns of mushroom evolution.</title>
        <authorList>
            <person name="Varga T."/>
            <person name="Krizsan K."/>
            <person name="Foldi C."/>
            <person name="Dima B."/>
            <person name="Sanchez-Garcia M."/>
            <person name="Sanchez-Ramirez S."/>
            <person name="Szollosi G.J."/>
            <person name="Szarkandi J.G."/>
            <person name="Papp V."/>
            <person name="Albert L."/>
            <person name="Andreopoulos W."/>
            <person name="Angelini C."/>
            <person name="Antonin V."/>
            <person name="Barry K.W."/>
            <person name="Bougher N.L."/>
            <person name="Buchanan P."/>
            <person name="Buyck B."/>
            <person name="Bense V."/>
            <person name="Catcheside P."/>
            <person name="Chovatia M."/>
            <person name="Cooper J."/>
            <person name="Damon W."/>
            <person name="Desjardin D."/>
            <person name="Finy P."/>
            <person name="Geml J."/>
            <person name="Haridas S."/>
            <person name="Hughes K."/>
            <person name="Justo A."/>
            <person name="Karasinski D."/>
            <person name="Kautmanova I."/>
            <person name="Kiss B."/>
            <person name="Kocsube S."/>
            <person name="Kotiranta H."/>
            <person name="LaButti K.M."/>
            <person name="Lechner B.E."/>
            <person name="Liimatainen K."/>
            <person name="Lipzen A."/>
            <person name="Lukacs Z."/>
            <person name="Mihaltcheva S."/>
            <person name="Morgado L.N."/>
            <person name="Niskanen T."/>
            <person name="Noordeloos M.E."/>
            <person name="Ohm R.A."/>
            <person name="Ortiz-Santana B."/>
            <person name="Ovrebo C."/>
            <person name="Racz N."/>
            <person name="Riley R."/>
            <person name="Savchenko A."/>
            <person name="Shiryaev A."/>
            <person name="Soop K."/>
            <person name="Spirin V."/>
            <person name="Szebenyi C."/>
            <person name="Tomsovsky M."/>
            <person name="Tulloss R.E."/>
            <person name="Uehling J."/>
            <person name="Grigoriev I.V."/>
            <person name="Vagvolgyi C."/>
            <person name="Papp T."/>
            <person name="Martin F.M."/>
            <person name="Miettinen O."/>
            <person name="Hibbett D.S."/>
            <person name="Nagy L.G."/>
        </authorList>
    </citation>
    <scope>NUCLEOTIDE SEQUENCE [LARGE SCALE GENOMIC DNA]</scope>
    <source>
        <strain evidence="1 2">NL-1719</strain>
    </source>
</reference>
<keyword evidence="2" id="KW-1185">Reference proteome</keyword>
<organism evidence="1 2">
    <name type="scientific">Pluteus cervinus</name>
    <dbReference type="NCBI Taxonomy" id="181527"/>
    <lineage>
        <taxon>Eukaryota</taxon>
        <taxon>Fungi</taxon>
        <taxon>Dikarya</taxon>
        <taxon>Basidiomycota</taxon>
        <taxon>Agaricomycotina</taxon>
        <taxon>Agaricomycetes</taxon>
        <taxon>Agaricomycetidae</taxon>
        <taxon>Agaricales</taxon>
        <taxon>Pluteineae</taxon>
        <taxon>Pluteaceae</taxon>
        <taxon>Pluteus</taxon>
    </lineage>
</organism>
<sequence>MANFLFGDELGNIRALRFSPHTQTTVQSVFPANSTDNVSHQTCKVKVAVAYADGTASAFILNEVNPQNIRTWREPRLKHGQRYVGLATCDSQVLTCTSNGALRMTQLTDDSEQVLSKTASLPMRLNSWKLSKNNTTFAYGGEEVDLSVCDTERVFIASGEVPPSSDKGKRKRKEELLPGEIWRAKNVSPDNLGLRQPIRITSLSYLDPHFAHQLIAGTEFGDLRHYDTRAARRPIANYTALAKVSGIKLIQPGSQENQVFFADSGCNLSCIDIRNGRVAYSYKGMSGAVNSIAVTPHTLASTAHDRYMRIHTHFPVSEPGEQQEVKGEIVEKHFATSIPTAVVAYQSPQVQNEREPEEGDEDGIWDEIELVEEDSDTEHNKKKRRQ</sequence>
<evidence type="ECO:0000313" key="2">
    <source>
        <dbReference type="Proteomes" id="UP000308600"/>
    </source>
</evidence>
<dbReference type="EMBL" id="ML208260">
    <property type="protein sequence ID" value="TFK76495.1"/>
    <property type="molecule type" value="Genomic_DNA"/>
</dbReference>
<name>A0ACD3BE78_9AGAR</name>
<gene>
    <name evidence="1" type="ORF">BDN72DRAFT_785446</name>
</gene>